<evidence type="ECO:0000259" key="2">
    <source>
        <dbReference type="Pfam" id="PF24656"/>
    </source>
</evidence>
<dbReference type="Proteomes" id="UP000243217">
    <property type="component" value="Unassembled WGS sequence"/>
</dbReference>
<dbReference type="Pfam" id="PF24656">
    <property type="entry name" value="CEPT76_peptidase"/>
    <property type="match status" value="1"/>
</dbReference>
<dbReference type="Gene3D" id="3.10.620.30">
    <property type="match status" value="1"/>
</dbReference>
<comment type="caution">
    <text evidence="3">The sequence shown here is derived from an EMBL/GenBank/DDBJ whole genome shotgun (WGS) entry which is preliminary data.</text>
</comment>
<feature type="domain" description="CEP76 C2" evidence="1">
    <location>
        <begin position="85"/>
        <end position="221"/>
    </location>
</feature>
<accession>A0A1W0A055</accession>
<proteinExistence type="predicted"/>
<organism evidence="3 4">
    <name type="scientific">Thraustotheca clavata</name>
    <dbReference type="NCBI Taxonomy" id="74557"/>
    <lineage>
        <taxon>Eukaryota</taxon>
        <taxon>Sar</taxon>
        <taxon>Stramenopiles</taxon>
        <taxon>Oomycota</taxon>
        <taxon>Saprolegniomycetes</taxon>
        <taxon>Saprolegniales</taxon>
        <taxon>Achlyaceae</taxon>
        <taxon>Thraustotheca</taxon>
    </lineage>
</organism>
<gene>
    <name evidence="3" type="ORF">THRCLA_04101</name>
</gene>
<feature type="non-terminal residue" evidence="3">
    <location>
        <position position="375"/>
    </location>
</feature>
<dbReference type="STRING" id="74557.A0A1W0A055"/>
<dbReference type="OrthoDB" id="5527234at2759"/>
<dbReference type="Pfam" id="PF15627">
    <property type="entry name" value="CEP76-C2"/>
    <property type="match status" value="1"/>
</dbReference>
<evidence type="ECO:0000259" key="1">
    <source>
        <dbReference type="Pfam" id="PF15627"/>
    </source>
</evidence>
<dbReference type="InterPro" id="IPR052299">
    <property type="entry name" value="CEP76"/>
</dbReference>
<protein>
    <submittedName>
        <fullName evidence="3">Centrosomal protein of 76 kDa isoform X2</fullName>
    </submittedName>
</protein>
<feature type="domain" description="CEP76/DRC7 peptidase-like" evidence="2">
    <location>
        <begin position="327"/>
        <end position="373"/>
    </location>
</feature>
<evidence type="ECO:0000313" key="3">
    <source>
        <dbReference type="EMBL" id="OQS03589.1"/>
    </source>
</evidence>
<dbReference type="EMBL" id="JNBS01000834">
    <property type="protein sequence ID" value="OQS03589.1"/>
    <property type="molecule type" value="Genomic_DNA"/>
</dbReference>
<dbReference type="InterPro" id="IPR056290">
    <property type="entry name" value="CEPT76/DRC7_peptidase-like_dom"/>
</dbReference>
<dbReference type="InterPro" id="IPR028926">
    <property type="entry name" value="CEP76-C2"/>
</dbReference>
<dbReference type="AlphaFoldDB" id="A0A1W0A055"/>
<evidence type="ECO:0000313" key="4">
    <source>
        <dbReference type="Proteomes" id="UP000243217"/>
    </source>
</evidence>
<keyword evidence="4" id="KW-1185">Reference proteome</keyword>
<dbReference type="PANTHER" id="PTHR46436">
    <property type="entry name" value="CENTROSOMAL PROTEIN OF 76 KDA"/>
    <property type="match status" value="1"/>
</dbReference>
<sequence>MADNISMEKLIALRTLIDTKLRDEGVYTQLRSLIQGTHAPDVAISNVLESDIVTQLIESIKQDKNLIANCNETVPNIEEKVICNQNTMLHLRILGGRAFIDCIDYLASSQSRQCFQLDIVFNNQRFSTNEVLCGVEPAFDATFLITLPTPTASTFEIIPKWEALCRIREPLHLILVKVLQKQLPQNLTGDDHATAHFPVQLEGPLKLAAGILDIRLDLIPFRKSTAIAHDVAQYLQKELLTINAIHTQFYQYSKQWWEEFTLEHEHNNARSIKIFTEDETHRYRMVCTYLTPLQSRYLTTPSEAARFVSLIPFIRSVAIGGGGRQDGWKSLPAFLSLGKGDCEEHTILLVSLLLGFGLDAYVALGSIRSKTTATI</sequence>
<dbReference type="PANTHER" id="PTHR46436:SF1">
    <property type="entry name" value="CENTROSOMAL PROTEIN OF 76 KDA"/>
    <property type="match status" value="1"/>
</dbReference>
<reference evidence="3 4" key="1">
    <citation type="journal article" date="2014" name="Genome Biol. Evol.">
        <title>The secreted proteins of Achlya hypogyna and Thraustotheca clavata identify the ancestral oomycete secretome and reveal gene acquisitions by horizontal gene transfer.</title>
        <authorList>
            <person name="Misner I."/>
            <person name="Blouin N."/>
            <person name="Leonard G."/>
            <person name="Richards T.A."/>
            <person name="Lane C.E."/>
        </authorList>
    </citation>
    <scope>NUCLEOTIDE SEQUENCE [LARGE SCALE GENOMIC DNA]</scope>
    <source>
        <strain evidence="3 4">ATCC 34112</strain>
    </source>
</reference>
<name>A0A1W0A055_9STRA</name>